<dbReference type="InterPro" id="IPR004869">
    <property type="entry name" value="MMPL_dom"/>
</dbReference>
<feature type="transmembrane region" description="Helical" evidence="6">
    <location>
        <begin position="705"/>
        <end position="726"/>
    </location>
</feature>
<protein>
    <submittedName>
        <fullName evidence="8">MMPL family transporter</fullName>
    </submittedName>
</protein>
<evidence type="ECO:0000256" key="6">
    <source>
        <dbReference type="SAM" id="Phobius"/>
    </source>
</evidence>
<dbReference type="InterPro" id="IPR050545">
    <property type="entry name" value="Mycobact_MmpL"/>
</dbReference>
<reference evidence="8" key="1">
    <citation type="submission" date="2020-10" db="EMBL/GenBank/DDBJ databases">
        <authorList>
            <person name="Gilroy R."/>
        </authorList>
    </citation>
    <scope>NUCLEOTIDE SEQUENCE</scope>
    <source>
        <strain evidence="8">3924</strain>
    </source>
</reference>
<feature type="transmembrane region" description="Helical" evidence="6">
    <location>
        <begin position="317"/>
        <end position="338"/>
    </location>
</feature>
<sequence length="818" mass="90476">MRLYEYFKAHRGVLYVVICVAAALSVWGASQIEFEEDVSQLFASTDGQQDIELAFSDLKVKDKVFILMTARDGAEADSRTLSEACDSFVSAVMAADSADGDIDNILATMDMTELLPALEYAKSAFPTLLDSAAICRIDSLITPQRLTAAMDNNVELLLGGDPVMFEVVRTDPFDLRSGLSGGKVMTDIMPYKVMDGHLFSKDSTTLIALCEPAFPSLDSKAGTRFCRKMDIAKQAVEAEYPSVEILYHGAPVQSVNNSSRIKSDLVMTLGISLLLICGIIAFCFRNWKSLILLVMPVLFGVVAALAALYLIQGKISLMALGIGAIVMGVAMSYSLHILCHYKYVNDAERVLRDEKKPVFLAGLTTIGAFLGLLFAGSPLLRDFGLFASLAVVGTVLACLVFLPHFLRFENDRRRFSLLERVNDIRYDRKNWLIITIICISIGCIAVSGWVTFDSDMTHIGYKSDELIRSQELLKEKTSGGLHTQYYAVHARSLDSALVLNRRMDNVCRSLKEAGLIAGYSGSSALLVDSATQAARLHVWRDHFTPARIAQIERMLSEECRRRGFEAELFSPFVSLLSGDYTPSSLYEAGVIPAPLMNNLIEKCGDEYMIFTPVTLDKENLRNVNDIMARHDRTVVLDPFYYTGNIVEAMHEDFNVILAFSSLFVLLVLFCAFRNIFLALIAFIPMSVSWYVVLGIMGVFGIQFNLINIIISTFIFGIGVDYSIFVMEGLLAEGRNDGGDWLLPIHKTAITLSAIMLVICMVSLLFARHPAISSIGLTSLIGMVSTIVLTYCIEPFVFRIFCQTRIGASIVKKAKEKRL</sequence>
<feature type="domain" description="Membrane transport protein MMPL" evidence="7">
    <location>
        <begin position="189"/>
        <end position="406"/>
    </location>
</feature>
<feature type="transmembrane region" description="Helical" evidence="6">
    <location>
        <begin position="358"/>
        <end position="377"/>
    </location>
</feature>
<comment type="caution">
    <text evidence="8">The sequence shown here is derived from an EMBL/GenBank/DDBJ whole genome shotgun (WGS) entry which is preliminary data.</text>
</comment>
<accession>A0A940DHU4</accession>
<dbReference type="SUPFAM" id="SSF82866">
    <property type="entry name" value="Multidrug efflux transporter AcrB transmembrane domain"/>
    <property type="match status" value="2"/>
</dbReference>
<dbReference type="EMBL" id="JADIMV010000017">
    <property type="protein sequence ID" value="MBO8439159.1"/>
    <property type="molecule type" value="Genomic_DNA"/>
</dbReference>
<feature type="transmembrane region" description="Helical" evidence="6">
    <location>
        <begin position="265"/>
        <end position="284"/>
    </location>
</feature>
<dbReference type="Gene3D" id="1.20.1640.10">
    <property type="entry name" value="Multidrug efflux transporter AcrB transmembrane domain"/>
    <property type="match status" value="2"/>
</dbReference>
<feature type="transmembrane region" description="Helical" evidence="6">
    <location>
        <begin position="653"/>
        <end position="672"/>
    </location>
</feature>
<feature type="transmembrane region" description="Helical" evidence="6">
    <location>
        <begin position="12"/>
        <end position="30"/>
    </location>
</feature>
<feature type="transmembrane region" description="Helical" evidence="6">
    <location>
        <begin position="430"/>
        <end position="452"/>
    </location>
</feature>
<feature type="transmembrane region" description="Helical" evidence="6">
    <location>
        <begin position="747"/>
        <end position="765"/>
    </location>
</feature>
<feature type="transmembrane region" description="Helical" evidence="6">
    <location>
        <begin position="383"/>
        <end position="406"/>
    </location>
</feature>
<dbReference type="Pfam" id="PF03176">
    <property type="entry name" value="MMPL"/>
    <property type="match status" value="2"/>
</dbReference>
<evidence type="ECO:0000259" key="7">
    <source>
        <dbReference type="Pfam" id="PF03176"/>
    </source>
</evidence>
<feature type="transmembrane region" description="Helical" evidence="6">
    <location>
        <begin position="291"/>
        <end position="311"/>
    </location>
</feature>
<name>A0A940DHU4_9BACT</name>
<feature type="transmembrane region" description="Helical" evidence="6">
    <location>
        <begin position="771"/>
        <end position="792"/>
    </location>
</feature>
<keyword evidence="2" id="KW-1003">Cell membrane</keyword>
<evidence type="ECO:0000256" key="3">
    <source>
        <dbReference type="ARBA" id="ARBA00022692"/>
    </source>
</evidence>
<evidence type="ECO:0000256" key="5">
    <source>
        <dbReference type="ARBA" id="ARBA00023136"/>
    </source>
</evidence>
<reference evidence="8" key="2">
    <citation type="journal article" date="2021" name="PeerJ">
        <title>Extensive microbial diversity within the chicken gut microbiome revealed by metagenomics and culture.</title>
        <authorList>
            <person name="Gilroy R."/>
            <person name="Ravi A."/>
            <person name="Getino M."/>
            <person name="Pursley I."/>
            <person name="Horton D.L."/>
            <person name="Alikhan N.F."/>
            <person name="Baker D."/>
            <person name="Gharbi K."/>
            <person name="Hall N."/>
            <person name="Watson M."/>
            <person name="Adriaenssens E.M."/>
            <person name="Foster-Nyarko E."/>
            <person name="Jarju S."/>
            <person name="Secka A."/>
            <person name="Antonio M."/>
            <person name="Oren A."/>
            <person name="Chaudhuri R.R."/>
            <person name="La Ragione R."/>
            <person name="Hildebrand F."/>
            <person name="Pallen M.J."/>
        </authorList>
    </citation>
    <scope>NUCLEOTIDE SEQUENCE</scope>
    <source>
        <strain evidence="8">3924</strain>
    </source>
</reference>
<organism evidence="8 9">
    <name type="scientific">Candidatus Aphodosoma intestinipullorum</name>
    <dbReference type="NCBI Taxonomy" id="2840674"/>
    <lineage>
        <taxon>Bacteria</taxon>
        <taxon>Pseudomonadati</taxon>
        <taxon>Bacteroidota</taxon>
        <taxon>Bacteroidia</taxon>
        <taxon>Bacteroidales</taxon>
        <taxon>Candidatus Aphodosoma</taxon>
    </lineage>
</organism>
<dbReference type="Proteomes" id="UP000712007">
    <property type="component" value="Unassembled WGS sequence"/>
</dbReference>
<keyword evidence="4 6" id="KW-1133">Transmembrane helix</keyword>
<feature type="transmembrane region" description="Helical" evidence="6">
    <location>
        <begin position="679"/>
        <end position="699"/>
    </location>
</feature>
<comment type="subcellular location">
    <subcellularLocation>
        <location evidence="1">Cell membrane</location>
        <topology evidence="1">Multi-pass membrane protein</topology>
    </subcellularLocation>
</comment>
<evidence type="ECO:0000256" key="4">
    <source>
        <dbReference type="ARBA" id="ARBA00022989"/>
    </source>
</evidence>
<keyword evidence="3 6" id="KW-0812">Transmembrane</keyword>
<dbReference type="PANTHER" id="PTHR33406:SF13">
    <property type="entry name" value="MEMBRANE PROTEIN YDFJ"/>
    <property type="match status" value="1"/>
</dbReference>
<dbReference type="GO" id="GO:0005886">
    <property type="term" value="C:plasma membrane"/>
    <property type="evidence" value="ECO:0007669"/>
    <property type="project" value="UniProtKB-SubCell"/>
</dbReference>
<feature type="domain" description="Membrane transport protein MMPL" evidence="7">
    <location>
        <begin position="644"/>
        <end position="792"/>
    </location>
</feature>
<dbReference type="AlphaFoldDB" id="A0A940DHU4"/>
<gene>
    <name evidence="8" type="ORF">IAC51_00735</name>
</gene>
<evidence type="ECO:0000313" key="9">
    <source>
        <dbReference type="Proteomes" id="UP000712007"/>
    </source>
</evidence>
<evidence type="ECO:0000256" key="2">
    <source>
        <dbReference type="ARBA" id="ARBA00022475"/>
    </source>
</evidence>
<proteinExistence type="predicted"/>
<dbReference type="PANTHER" id="PTHR33406">
    <property type="entry name" value="MEMBRANE PROTEIN MJ1562-RELATED"/>
    <property type="match status" value="1"/>
</dbReference>
<evidence type="ECO:0000313" key="8">
    <source>
        <dbReference type="EMBL" id="MBO8439159.1"/>
    </source>
</evidence>
<evidence type="ECO:0000256" key="1">
    <source>
        <dbReference type="ARBA" id="ARBA00004651"/>
    </source>
</evidence>
<keyword evidence="5 6" id="KW-0472">Membrane</keyword>